<dbReference type="SUPFAM" id="SSF56300">
    <property type="entry name" value="Metallo-dependent phosphatases"/>
    <property type="match status" value="1"/>
</dbReference>
<evidence type="ECO:0000313" key="8">
    <source>
        <dbReference type="Proteomes" id="UP000034832"/>
    </source>
</evidence>
<dbReference type="Pfam" id="PF00149">
    <property type="entry name" value="Metallophos"/>
    <property type="match status" value="1"/>
</dbReference>
<dbReference type="OrthoDB" id="9785415at2"/>
<keyword evidence="1" id="KW-0479">Metal-binding</keyword>
<evidence type="ECO:0000313" key="7">
    <source>
        <dbReference type="EMBL" id="TKT71208.1"/>
    </source>
</evidence>
<evidence type="ECO:0000256" key="3">
    <source>
        <dbReference type="ARBA" id="ARBA00023004"/>
    </source>
</evidence>
<dbReference type="PANTHER" id="PTHR42988">
    <property type="entry name" value="PHOSPHOHYDROLASE"/>
    <property type="match status" value="1"/>
</dbReference>
<dbReference type="Gene3D" id="3.60.21.10">
    <property type="match status" value="1"/>
</dbReference>
<protein>
    <submittedName>
        <fullName evidence="7">Metallophosphoesterase</fullName>
    </submittedName>
</protein>
<keyword evidence="3" id="KW-0408">Iron</keyword>
<organism evidence="7 8">
    <name type="scientific">Afipia massiliensis</name>
    <dbReference type="NCBI Taxonomy" id="211460"/>
    <lineage>
        <taxon>Bacteria</taxon>
        <taxon>Pseudomonadati</taxon>
        <taxon>Pseudomonadota</taxon>
        <taxon>Alphaproteobacteria</taxon>
        <taxon>Hyphomicrobiales</taxon>
        <taxon>Nitrobacteraceae</taxon>
        <taxon>Afipia</taxon>
    </lineage>
</organism>
<evidence type="ECO:0000259" key="5">
    <source>
        <dbReference type="Pfam" id="PF00149"/>
    </source>
</evidence>
<feature type="domain" description="Calcineurin-like phosphoesterase" evidence="5">
    <location>
        <begin position="24"/>
        <end position="261"/>
    </location>
</feature>
<evidence type="ECO:0000259" key="6">
    <source>
        <dbReference type="Pfam" id="PF24408"/>
    </source>
</evidence>
<dbReference type="PANTHER" id="PTHR42988:SF2">
    <property type="entry name" value="CYCLIC NUCLEOTIDE PHOSPHODIESTERASE CBUA0032-RELATED"/>
    <property type="match status" value="1"/>
</dbReference>
<gene>
    <name evidence="7" type="ORF">YH63_007185</name>
</gene>
<dbReference type="AlphaFoldDB" id="A0A4U6BQB7"/>
<evidence type="ECO:0000256" key="4">
    <source>
        <dbReference type="ARBA" id="ARBA00025742"/>
    </source>
</evidence>
<dbReference type="InterPro" id="IPR057846">
    <property type="entry name" value="wHTH-Calcineurin_assc"/>
</dbReference>
<evidence type="ECO:0000256" key="2">
    <source>
        <dbReference type="ARBA" id="ARBA00022801"/>
    </source>
</evidence>
<dbReference type="Proteomes" id="UP000034832">
    <property type="component" value="Unassembled WGS sequence"/>
</dbReference>
<keyword evidence="8" id="KW-1185">Reference proteome</keyword>
<keyword evidence="2" id="KW-0378">Hydrolase</keyword>
<dbReference type="Pfam" id="PF24408">
    <property type="entry name" value="wHTH-Calcineurin_assc"/>
    <property type="match status" value="1"/>
</dbReference>
<sequence length="418" mass="45982">MCWVEKEANRNTYYQRRLGDSLKRFLLISDIHACDVDPTSSGAPSYVSTFPRVGNDIDPFSELERLIEEEKLSIDFILCPGDITNKASKAPFSYAWEKLNALANKINAGLISTVGNHDVDSRYTNNTYDPSEFIKSLTPKLPTNDVGSFRAFWSENFCLVTSADCNILALNTAAYHGGGKDAEAEMEYGRISPPTLIAIKKALRDAPLRGTNILLCHHHLLKSDISDVSAAGVTRGGDVLVDLLNDRPEAWIVVHGHRHIPELIYGHGGSNSPTIVGSASFSAQINFDAQNKNPNQVHLLTSDPTAAIRSGWVSTGEIRSWTWQPGIGWKKARGPHGLNHVTGFGFRSSVMFLANQIDQYLKGQGKEHVSWNEASLAHPPLSWLIPSDFRALEAALAKFRIAILVDRDGSYAQIGRSS</sequence>
<dbReference type="InterPro" id="IPR050884">
    <property type="entry name" value="CNP_phosphodiesterase-III"/>
</dbReference>
<dbReference type="InterPro" id="IPR029052">
    <property type="entry name" value="Metallo-depent_PP-like"/>
</dbReference>
<dbReference type="InterPro" id="IPR004843">
    <property type="entry name" value="Calcineurin-like_PHP"/>
</dbReference>
<evidence type="ECO:0000256" key="1">
    <source>
        <dbReference type="ARBA" id="ARBA00022723"/>
    </source>
</evidence>
<accession>A0A4U6BQB7</accession>
<dbReference type="EMBL" id="LBIA02000001">
    <property type="protein sequence ID" value="TKT71208.1"/>
    <property type="molecule type" value="Genomic_DNA"/>
</dbReference>
<dbReference type="STRING" id="211460.YH63_11755"/>
<dbReference type="GO" id="GO:0016787">
    <property type="term" value="F:hydrolase activity"/>
    <property type="evidence" value="ECO:0007669"/>
    <property type="project" value="UniProtKB-KW"/>
</dbReference>
<feature type="domain" description="Calcineurin" evidence="6">
    <location>
        <begin position="343"/>
        <end position="397"/>
    </location>
</feature>
<dbReference type="GO" id="GO:0046872">
    <property type="term" value="F:metal ion binding"/>
    <property type="evidence" value="ECO:0007669"/>
    <property type="project" value="UniProtKB-KW"/>
</dbReference>
<name>A0A4U6BQB7_9BRAD</name>
<proteinExistence type="inferred from homology"/>
<comment type="caution">
    <text evidence="7">The sequence shown here is derived from an EMBL/GenBank/DDBJ whole genome shotgun (WGS) entry which is preliminary data.</text>
</comment>
<reference evidence="7" key="1">
    <citation type="submission" date="2019-04" db="EMBL/GenBank/DDBJ databases">
        <title>Whole genome sequencing of cave bacteria.</title>
        <authorList>
            <person name="Gan H.M."/>
            <person name="Barton H."/>
            <person name="Savka M.A."/>
        </authorList>
    </citation>
    <scope>NUCLEOTIDE SEQUENCE [LARGE SCALE GENOMIC DNA]</scope>
    <source>
        <strain evidence="7">LC387</strain>
    </source>
</reference>
<comment type="similarity">
    <text evidence="4">Belongs to the cyclic nucleotide phosphodiesterase class-III family.</text>
</comment>